<proteinExistence type="predicted"/>
<keyword evidence="1" id="KW-0812">Transmembrane</keyword>
<evidence type="ECO:0000313" key="2">
    <source>
        <dbReference type="EMBL" id="EIQ12358.1"/>
    </source>
</evidence>
<keyword evidence="1" id="KW-0472">Membrane</keyword>
<sequence length="61" mass="6988">MGIIAWALNTWGTNFHQIIMDTISTPLASLGSVVGWAYVIFVPLLCEPPRESWRLNFLRKR</sequence>
<dbReference type="AlphaFoldDB" id="A0A6N3R595"/>
<feature type="transmembrane region" description="Helical" evidence="1">
    <location>
        <begin position="27"/>
        <end position="46"/>
    </location>
</feature>
<name>A0A6N3R595_SHIFL</name>
<protein>
    <submittedName>
        <fullName evidence="2">N,N'-diacetylchitobiose-specific enzyme IIC component of PTS domain protein</fullName>
        <ecNumber evidence="2">2.7.1.191</ecNumber>
    </submittedName>
</protein>
<dbReference type="EC" id="2.7.1.191" evidence="2"/>
<evidence type="ECO:0000256" key="1">
    <source>
        <dbReference type="SAM" id="Phobius"/>
    </source>
</evidence>
<comment type="caution">
    <text evidence="2">The sequence shown here is derived from an EMBL/GenBank/DDBJ whole genome shotgun (WGS) entry which is preliminary data.</text>
</comment>
<dbReference type="EMBL" id="AKMW01000043">
    <property type="protein sequence ID" value="EIQ12358.1"/>
    <property type="molecule type" value="Genomic_DNA"/>
</dbReference>
<dbReference type="Proteomes" id="UP000005406">
    <property type="component" value="Unassembled WGS sequence"/>
</dbReference>
<keyword evidence="1" id="KW-1133">Transmembrane helix</keyword>
<keyword evidence="2" id="KW-0808">Transferase</keyword>
<dbReference type="GO" id="GO:0016740">
    <property type="term" value="F:transferase activity"/>
    <property type="evidence" value="ECO:0007669"/>
    <property type="project" value="UniProtKB-KW"/>
</dbReference>
<accession>A0A6N3R595</accession>
<evidence type="ECO:0000313" key="3">
    <source>
        <dbReference type="Proteomes" id="UP000005406"/>
    </source>
</evidence>
<reference evidence="2 3" key="1">
    <citation type="submission" date="2012-03" db="EMBL/GenBank/DDBJ databases">
        <authorList>
            <person name="Rasko D."/>
            <person name="Redman J."/>
            <person name="Daugherty S.C."/>
            <person name="Tallon L."/>
            <person name="Sadzewicz L."/>
            <person name="Jones K."/>
            <person name="Santana-Cruz I."/>
            <person name="Liu X."/>
        </authorList>
    </citation>
    <scope>NUCLEOTIDE SEQUENCE [LARGE SCALE GENOMIC DNA]</scope>
    <source>
        <strain evidence="2 3">CCH060</strain>
    </source>
</reference>
<gene>
    <name evidence="2" type="ORF">SFCCH060_1657</name>
</gene>
<organism evidence="2 3">
    <name type="scientific">Shigella flexneri CCH060</name>
    <dbReference type="NCBI Taxonomy" id="754091"/>
    <lineage>
        <taxon>Bacteria</taxon>
        <taxon>Pseudomonadati</taxon>
        <taxon>Pseudomonadota</taxon>
        <taxon>Gammaproteobacteria</taxon>
        <taxon>Enterobacterales</taxon>
        <taxon>Enterobacteriaceae</taxon>
        <taxon>Shigella</taxon>
    </lineage>
</organism>